<dbReference type="RefSeq" id="WP_090744099.1">
    <property type="nucleotide sequence ID" value="NZ_FOBW01000005.1"/>
</dbReference>
<dbReference type="STRING" id="930146.SAMN05192533_105214"/>
<name>A0A1H8B264_9BACI</name>
<gene>
    <name evidence="1" type="ORF">SAMN05192533_105214</name>
</gene>
<evidence type="ECO:0008006" key="3">
    <source>
        <dbReference type="Google" id="ProtNLM"/>
    </source>
</evidence>
<keyword evidence="2" id="KW-1185">Reference proteome</keyword>
<evidence type="ECO:0000313" key="2">
    <source>
        <dbReference type="Proteomes" id="UP000198553"/>
    </source>
</evidence>
<proteinExistence type="predicted"/>
<organism evidence="1 2">
    <name type="scientific">Mesobacillus persicus</name>
    <dbReference type="NCBI Taxonomy" id="930146"/>
    <lineage>
        <taxon>Bacteria</taxon>
        <taxon>Bacillati</taxon>
        <taxon>Bacillota</taxon>
        <taxon>Bacilli</taxon>
        <taxon>Bacillales</taxon>
        <taxon>Bacillaceae</taxon>
        <taxon>Mesobacillus</taxon>
    </lineage>
</organism>
<dbReference type="EMBL" id="FOBW01000005">
    <property type="protein sequence ID" value="SEM75897.1"/>
    <property type="molecule type" value="Genomic_DNA"/>
</dbReference>
<evidence type="ECO:0000313" key="1">
    <source>
        <dbReference type="EMBL" id="SEM75897.1"/>
    </source>
</evidence>
<dbReference type="InterPro" id="IPR021321">
    <property type="entry name" value="DUF2922"/>
</dbReference>
<protein>
    <recommendedName>
        <fullName evidence="3">DUF2922 domain-containing protein</fullName>
    </recommendedName>
</protein>
<dbReference type="AlphaFoldDB" id="A0A1H8B264"/>
<dbReference type="OrthoDB" id="2454247at2"/>
<dbReference type="Pfam" id="PF11148">
    <property type="entry name" value="DUF2922"/>
    <property type="match status" value="1"/>
</dbReference>
<dbReference type="Proteomes" id="UP000198553">
    <property type="component" value="Unassembled WGS sequence"/>
</dbReference>
<sequence>MAKTLELQFGTDLGKVARLTVDNPIEPVDPAALKVAMDSIIASNAFFSAYGNLVSVGGARVVERNVTEYEII</sequence>
<reference evidence="2" key="1">
    <citation type="submission" date="2016-10" db="EMBL/GenBank/DDBJ databases">
        <authorList>
            <person name="Varghese N."/>
            <person name="Submissions S."/>
        </authorList>
    </citation>
    <scope>NUCLEOTIDE SEQUENCE [LARGE SCALE GENOMIC DNA]</scope>
    <source>
        <strain evidence="2">B48,IBRC-M 10115,DSM 25386,CECT 8001</strain>
    </source>
</reference>
<accession>A0A1H8B264</accession>